<dbReference type="Gene3D" id="1.20.1560.10">
    <property type="entry name" value="ABC transporter type 1, transmembrane domain"/>
    <property type="match status" value="2"/>
</dbReference>
<feature type="compositionally biased region" description="Basic and acidic residues" evidence="10">
    <location>
        <begin position="767"/>
        <end position="787"/>
    </location>
</feature>
<dbReference type="InterPro" id="IPR050173">
    <property type="entry name" value="ABC_transporter_C-like"/>
</dbReference>
<dbReference type="FunFam" id="3.40.50.300:FF:000997">
    <property type="entry name" value="Multidrug resistance-associated protein 1"/>
    <property type="match status" value="1"/>
</dbReference>
<comment type="subcellular location">
    <subcellularLocation>
        <location evidence="1">Endomembrane system</location>
        <topology evidence="1">Multi-pass membrane protein</topology>
    </subcellularLocation>
</comment>
<feature type="domain" description="ABC transmembrane type-1" evidence="13">
    <location>
        <begin position="138"/>
        <end position="420"/>
    </location>
</feature>
<dbReference type="GO" id="GO:0016020">
    <property type="term" value="C:membrane"/>
    <property type="evidence" value="ECO:0007669"/>
    <property type="project" value="InterPro"/>
</dbReference>
<keyword evidence="7" id="KW-0067">ATP-binding</keyword>
<dbReference type="PANTHER" id="PTHR24223">
    <property type="entry name" value="ATP-BINDING CASSETTE SUB-FAMILY C"/>
    <property type="match status" value="1"/>
</dbReference>
<keyword evidence="8 11" id="KW-1133">Transmembrane helix</keyword>
<feature type="transmembrane region" description="Helical" evidence="11">
    <location>
        <begin position="394"/>
        <end position="419"/>
    </location>
</feature>
<dbReference type="Proteomes" id="UP001165065">
    <property type="component" value="Unassembled WGS sequence"/>
</dbReference>
<evidence type="ECO:0000259" key="12">
    <source>
        <dbReference type="PROSITE" id="PS50893"/>
    </source>
</evidence>
<dbReference type="Pfam" id="PF00664">
    <property type="entry name" value="ABC_membrane"/>
    <property type="match status" value="2"/>
</dbReference>
<dbReference type="GO" id="GO:0016887">
    <property type="term" value="F:ATP hydrolysis activity"/>
    <property type="evidence" value="ECO:0007669"/>
    <property type="project" value="InterPro"/>
</dbReference>
<evidence type="ECO:0000256" key="11">
    <source>
        <dbReference type="SAM" id="Phobius"/>
    </source>
</evidence>
<dbReference type="CDD" id="cd03250">
    <property type="entry name" value="ABCC_MRP_domain1"/>
    <property type="match status" value="1"/>
</dbReference>
<evidence type="ECO:0000313" key="15">
    <source>
        <dbReference type="Proteomes" id="UP001165065"/>
    </source>
</evidence>
<dbReference type="CDD" id="cd18579">
    <property type="entry name" value="ABC_6TM_ABCC_D1"/>
    <property type="match status" value="1"/>
</dbReference>
<feature type="domain" description="ABC transporter" evidence="12">
    <location>
        <begin position="496"/>
        <end position="727"/>
    </location>
</feature>
<feature type="compositionally biased region" description="Basic and acidic residues" evidence="10">
    <location>
        <begin position="1120"/>
        <end position="1136"/>
    </location>
</feature>
<dbReference type="FunFam" id="1.20.1560.10:FF:000006">
    <property type="entry name" value="ATP-binding cassette, sub-family C (CFTR/MRP), member 9"/>
    <property type="match status" value="1"/>
</dbReference>
<dbReference type="SUPFAM" id="SSF52540">
    <property type="entry name" value="P-loop containing nucleoside triphosphate hydrolases"/>
    <property type="match status" value="2"/>
</dbReference>
<feature type="region of interest" description="Disordered" evidence="10">
    <location>
        <begin position="468"/>
        <end position="492"/>
    </location>
</feature>
<dbReference type="InterPro" id="IPR044746">
    <property type="entry name" value="ABCC_6TM_D1"/>
</dbReference>
<sequence>MPPQSSKALPSELPDAELKKANGRLGDTEERPDETKASQNIGATDQKLLDQLEILSKQSLEDGAGIFNTVWLSYLTPLLRQGAKKPLSPLDLGGPSAQDKAENCHARVMEVYNAQPEDEKSIAKALVNSFGVSRFLYALFLYVISAALQFLPVLILNDLIKYFQAYPTVATVVDPWLEVVAMFLIPTFVTLLQARHNVIMCHMSVYVRTAVSIMIYEKIMKISSAGRAKTSTGAIVNMMSNDTTQVQRFIQFMGFVTTAPFQVAFSLYLIYQEVGIATFAGVGFLFALIPINVCVFVLVGKNRRATLKESDNRVRLISEILNGIRIIKFYAWESPFRKTVEEVRKQELFFLTRLAYISAVGFSMIMLSTPIILPIVVFAVYTATSSEPLDAAKAFTTVALFNIMRFPFAFMPMGFLQYIQAKIAMGRIDTLLKLPELADYVVCGNGEEKGSQEIIIDGTFSWGVAANEGEKDTDKGKEEESKKEPSAVVTPNDGDIELENITLLDAKTATLSDISLSIDRGELYGVVGSVGSGKSSFLSCILGDMEPMNEESKVKLPFKNSENSHNFTSYCAQTPWVVNDTLRGNILFGRAYEEARYSAVVQACALIDDLAVLPAGDLTEIGEKGINLSGGQKARVSLARALYNPKTQLLLLDDPLSAVDSHVGEHLFDKAINNFAEKTTRLLVTHHVHFLPRCHKVIMLKDGKVEHFDTYDNLVKKGVDFAGAVKFAKDDDDDEEENSNRERTKSRSDSIGSEGDEKYQESSAAPDGKKSFTKEEKAEGKALTKDEEREEGSVSAAAYIHYCKAGGWWLVFTIIAVQACGKASEIGAGFWLAIWADESLSATFAGTPLTDSKTMWYLNIYAALAMGGVLALTIRSIFMAQHRLAASEQLHEELTSSIMRAPVSYFDVTPAGRVLNRFAADMDKIDLELTQSLAQGTGTMFNVLQSYITIAVATKGVFVIPLIPIGFMYYYIQQWFRKSSTEIQRVENITRSPIFSDFSQTLSGTSTIRAYGEQDRFTQSCKNGYDVNNASYQLVQQTGNWLGIRLDMIGGIISAFIAGLALATVENSFIPAGWVGLALLESQQATNFLKHGVRMIAQVEANMSSVERVLHLSQNVAPEAPEKTDNDPTESDWPKEGKISIKGASMRYRDGPEVLKKLTFDVEGGKKIGVVGRTGSGKSSLMTSLFRIVELCDGAITIDDVDISKIGTLPLRSKLSIIPQDPTLFSNTIRYNLDPFATSTEEEVWDVLEKCQLGEVVRMLPGQLEERVTEGGENFSQGQRQLMCIARSVLRKPKILVCDEATASIDNETDRLIQEMIRENFKDSTVLTIAHRLGTVMDSDKVLVLDDGKLAEFDKPDNLMKIKGGIFRGMVEAAEKSENKN</sequence>
<evidence type="ECO:0000259" key="13">
    <source>
        <dbReference type="PROSITE" id="PS50929"/>
    </source>
</evidence>
<feature type="domain" description="ABC transmembrane type-1" evidence="13">
    <location>
        <begin position="812"/>
        <end position="1101"/>
    </location>
</feature>
<dbReference type="PROSITE" id="PS00211">
    <property type="entry name" value="ABC_TRANSPORTER_1"/>
    <property type="match status" value="2"/>
</dbReference>
<name>A0A9W7FWA2_9STRA</name>
<keyword evidence="9 11" id="KW-0472">Membrane</keyword>
<dbReference type="InterPro" id="IPR044726">
    <property type="entry name" value="ABCC_6TM_D2"/>
</dbReference>
<evidence type="ECO:0000256" key="4">
    <source>
        <dbReference type="ARBA" id="ARBA00022692"/>
    </source>
</evidence>
<organism evidence="14 15">
    <name type="scientific">Triparma columacea</name>
    <dbReference type="NCBI Taxonomy" id="722753"/>
    <lineage>
        <taxon>Eukaryota</taxon>
        <taxon>Sar</taxon>
        <taxon>Stramenopiles</taxon>
        <taxon>Ochrophyta</taxon>
        <taxon>Bolidophyceae</taxon>
        <taxon>Parmales</taxon>
        <taxon>Triparmaceae</taxon>
        <taxon>Triparma</taxon>
    </lineage>
</organism>
<dbReference type="FunFam" id="3.40.50.300:FF:000074">
    <property type="entry name" value="Multidrug resistance-associated protein 5 isoform 1"/>
    <property type="match status" value="1"/>
</dbReference>
<keyword evidence="15" id="KW-1185">Reference proteome</keyword>
<feature type="region of interest" description="Disordered" evidence="10">
    <location>
        <begin position="1"/>
        <end position="42"/>
    </location>
</feature>
<dbReference type="InterPro" id="IPR017871">
    <property type="entry name" value="ABC_transporter-like_CS"/>
</dbReference>
<proteinExistence type="inferred from homology"/>
<feature type="domain" description="ABC transporter" evidence="12">
    <location>
        <begin position="1139"/>
        <end position="1372"/>
    </location>
</feature>
<evidence type="ECO:0000256" key="10">
    <source>
        <dbReference type="SAM" id="MobiDB-lite"/>
    </source>
</evidence>
<dbReference type="GO" id="GO:0005524">
    <property type="term" value="F:ATP binding"/>
    <property type="evidence" value="ECO:0007669"/>
    <property type="project" value="UniProtKB-KW"/>
</dbReference>
<dbReference type="GO" id="GO:0012505">
    <property type="term" value="C:endomembrane system"/>
    <property type="evidence" value="ECO:0007669"/>
    <property type="project" value="UniProtKB-SubCell"/>
</dbReference>
<evidence type="ECO:0000256" key="6">
    <source>
        <dbReference type="ARBA" id="ARBA00022741"/>
    </source>
</evidence>
<evidence type="ECO:0000256" key="1">
    <source>
        <dbReference type="ARBA" id="ARBA00004127"/>
    </source>
</evidence>
<dbReference type="FunFam" id="1.20.1560.10:FF:000010">
    <property type="entry name" value="Multidrug resistance-associated ABC transporter"/>
    <property type="match status" value="1"/>
</dbReference>
<feature type="transmembrane region" description="Helical" evidence="11">
    <location>
        <begin position="854"/>
        <end position="874"/>
    </location>
</feature>
<comment type="similarity">
    <text evidence="2">Belongs to the ABC transporter superfamily. ABCC family. Conjugate transporter (TC 3.A.1.208) subfamily.</text>
</comment>
<keyword evidence="6" id="KW-0547">Nucleotide-binding</keyword>
<dbReference type="InterPro" id="IPR027417">
    <property type="entry name" value="P-loop_NTPase"/>
</dbReference>
<dbReference type="InterPro" id="IPR036640">
    <property type="entry name" value="ABC1_TM_sf"/>
</dbReference>
<dbReference type="PANTHER" id="PTHR24223:SF415">
    <property type="entry name" value="FI20190P1"/>
    <property type="match status" value="1"/>
</dbReference>
<dbReference type="InterPro" id="IPR003439">
    <property type="entry name" value="ABC_transporter-like_ATP-bd"/>
</dbReference>
<comment type="caution">
    <text evidence="14">The sequence shown here is derived from an EMBL/GenBank/DDBJ whole genome shotgun (WGS) entry which is preliminary data.</text>
</comment>
<feature type="transmembrane region" description="Helical" evidence="11">
    <location>
        <begin position="176"/>
        <end position="194"/>
    </location>
</feature>
<evidence type="ECO:0000256" key="2">
    <source>
        <dbReference type="ARBA" id="ARBA00009726"/>
    </source>
</evidence>
<dbReference type="Pfam" id="PF00005">
    <property type="entry name" value="ABC_tran"/>
    <property type="match status" value="2"/>
</dbReference>
<evidence type="ECO:0000256" key="5">
    <source>
        <dbReference type="ARBA" id="ARBA00022737"/>
    </source>
</evidence>
<dbReference type="GO" id="GO:0140359">
    <property type="term" value="F:ABC-type transporter activity"/>
    <property type="evidence" value="ECO:0007669"/>
    <property type="project" value="InterPro"/>
</dbReference>
<accession>A0A9W7FWA2</accession>
<dbReference type="EMBL" id="BRYA01000501">
    <property type="protein sequence ID" value="GMI19904.1"/>
    <property type="molecule type" value="Genomic_DNA"/>
</dbReference>
<feature type="transmembrane region" description="Helical" evidence="11">
    <location>
        <begin position="276"/>
        <end position="299"/>
    </location>
</feature>
<evidence type="ECO:0000256" key="7">
    <source>
        <dbReference type="ARBA" id="ARBA00022840"/>
    </source>
</evidence>
<feature type="region of interest" description="Disordered" evidence="10">
    <location>
        <begin position="730"/>
        <end position="787"/>
    </location>
</feature>
<dbReference type="CDD" id="cd18580">
    <property type="entry name" value="ABC_6TM_ABCC_D2"/>
    <property type="match status" value="1"/>
</dbReference>
<evidence type="ECO:0000256" key="9">
    <source>
        <dbReference type="ARBA" id="ARBA00023136"/>
    </source>
</evidence>
<feature type="transmembrane region" description="Helical" evidence="11">
    <location>
        <begin position="135"/>
        <end position="156"/>
    </location>
</feature>
<feature type="transmembrane region" description="Helical" evidence="11">
    <location>
        <begin position="354"/>
        <end position="382"/>
    </location>
</feature>
<dbReference type="CDD" id="cd03244">
    <property type="entry name" value="ABCC_MRP_domain2"/>
    <property type="match status" value="1"/>
</dbReference>
<keyword evidence="5" id="KW-0677">Repeat</keyword>
<keyword evidence="4 11" id="KW-0812">Transmembrane</keyword>
<gene>
    <name evidence="14" type="ORF">TrCOL_g10318</name>
</gene>
<feature type="region of interest" description="Disordered" evidence="10">
    <location>
        <begin position="1116"/>
        <end position="1136"/>
    </location>
</feature>
<feature type="transmembrane region" description="Helical" evidence="11">
    <location>
        <begin position="947"/>
        <end position="972"/>
    </location>
</feature>
<evidence type="ECO:0000313" key="14">
    <source>
        <dbReference type="EMBL" id="GMI19904.1"/>
    </source>
</evidence>
<feature type="compositionally biased region" description="Basic and acidic residues" evidence="10">
    <location>
        <begin position="468"/>
        <end position="485"/>
    </location>
</feature>
<dbReference type="SMART" id="SM00382">
    <property type="entry name" value="AAA"/>
    <property type="match status" value="2"/>
</dbReference>
<dbReference type="SUPFAM" id="SSF90123">
    <property type="entry name" value="ABC transporter transmembrane region"/>
    <property type="match status" value="2"/>
</dbReference>
<evidence type="ECO:0000256" key="8">
    <source>
        <dbReference type="ARBA" id="ARBA00022989"/>
    </source>
</evidence>
<dbReference type="PROSITE" id="PS50929">
    <property type="entry name" value="ABC_TM1F"/>
    <property type="match status" value="2"/>
</dbReference>
<dbReference type="Gene3D" id="3.40.50.300">
    <property type="entry name" value="P-loop containing nucleotide triphosphate hydrolases"/>
    <property type="match status" value="2"/>
</dbReference>
<dbReference type="OrthoDB" id="6500128at2759"/>
<dbReference type="PROSITE" id="PS50893">
    <property type="entry name" value="ABC_TRANSPORTER_2"/>
    <property type="match status" value="2"/>
</dbReference>
<keyword evidence="3" id="KW-0813">Transport</keyword>
<feature type="compositionally biased region" description="Basic and acidic residues" evidence="10">
    <location>
        <begin position="738"/>
        <end position="748"/>
    </location>
</feature>
<dbReference type="InterPro" id="IPR011527">
    <property type="entry name" value="ABC1_TM_dom"/>
</dbReference>
<dbReference type="InterPro" id="IPR003593">
    <property type="entry name" value="AAA+_ATPase"/>
</dbReference>
<evidence type="ECO:0000256" key="3">
    <source>
        <dbReference type="ARBA" id="ARBA00022448"/>
    </source>
</evidence>
<feature type="compositionally biased region" description="Basic and acidic residues" evidence="10">
    <location>
        <begin position="16"/>
        <end position="36"/>
    </location>
</feature>
<feature type="transmembrane region" description="Helical" evidence="11">
    <location>
        <begin position="249"/>
        <end position="270"/>
    </location>
</feature>
<protein>
    <submittedName>
        <fullName evidence="14">Uncharacterized protein</fullName>
    </submittedName>
</protein>
<reference evidence="15" key="1">
    <citation type="journal article" date="2023" name="Commun. Biol.">
        <title>Genome analysis of Parmales, the sister group of diatoms, reveals the evolutionary specialization of diatoms from phago-mixotrophs to photoautotrophs.</title>
        <authorList>
            <person name="Ban H."/>
            <person name="Sato S."/>
            <person name="Yoshikawa S."/>
            <person name="Yamada K."/>
            <person name="Nakamura Y."/>
            <person name="Ichinomiya M."/>
            <person name="Sato N."/>
            <person name="Blanc-Mathieu R."/>
            <person name="Endo H."/>
            <person name="Kuwata A."/>
            <person name="Ogata H."/>
        </authorList>
    </citation>
    <scope>NUCLEOTIDE SEQUENCE [LARGE SCALE GENOMIC DNA]</scope>
</reference>